<name>A0ABQ2KE93_9NOCA</name>
<keyword evidence="1" id="KW-0378">Hydrolase</keyword>
<feature type="domain" description="Alpha/beta hydrolase fold-3" evidence="2">
    <location>
        <begin position="68"/>
        <end position="273"/>
    </location>
</feature>
<dbReference type="Pfam" id="PF07859">
    <property type="entry name" value="Abhydrolase_3"/>
    <property type="match status" value="1"/>
</dbReference>
<dbReference type="RefSeq" id="WP_189027787.1">
    <property type="nucleotide sequence ID" value="NZ_BMNE01000003.1"/>
</dbReference>
<accession>A0ABQ2KE93</accession>
<reference evidence="4" key="1">
    <citation type="journal article" date="2019" name="Int. J. Syst. Evol. Microbiol.">
        <title>The Global Catalogue of Microorganisms (GCM) 10K type strain sequencing project: providing services to taxonomists for standard genome sequencing and annotation.</title>
        <authorList>
            <consortium name="The Broad Institute Genomics Platform"/>
            <consortium name="The Broad Institute Genome Sequencing Center for Infectious Disease"/>
            <person name="Wu L."/>
            <person name="Ma J."/>
        </authorList>
    </citation>
    <scope>NUCLEOTIDE SEQUENCE [LARGE SCALE GENOMIC DNA]</scope>
    <source>
        <strain evidence="4">CGMCC 4.7329</strain>
    </source>
</reference>
<keyword evidence="4" id="KW-1185">Reference proteome</keyword>
<comment type="caution">
    <text evidence="3">The sequence shown here is derived from an EMBL/GenBank/DDBJ whole genome shotgun (WGS) entry which is preliminary data.</text>
</comment>
<dbReference type="Proteomes" id="UP000658127">
    <property type="component" value="Unassembled WGS sequence"/>
</dbReference>
<dbReference type="InterPro" id="IPR013094">
    <property type="entry name" value="AB_hydrolase_3"/>
</dbReference>
<evidence type="ECO:0000313" key="4">
    <source>
        <dbReference type="Proteomes" id="UP000658127"/>
    </source>
</evidence>
<dbReference type="Gene3D" id="3.40.50.1820">
    <property type="entry name" value="alpha/beta hydrolase"/>
    <property type="match status" value="1"/>
</dbReference>
<dbReference type="SUPFAM" id="SSF53474">
    <property type="entry name" value="alpha/beta-Hydrolases"/>
    <property type="match status" value="1"/>
</dbReference>
<evidence type="ECO:0000259" key="2">
    <source>
        <dbReference type="Pfam" id="PF07859"/>
    </source>
</evidence>
<gene>
    <name evidence="3" type="ORF">GCM10011610_26940</name>
</gene>
<sequence>MSVLSTPPVADLAAWLLQRVKRLRPAPALRFGDVAAATTQLDIPTRHGEVRATVYHPPRHRPARGVYVNFHGGGYVLGDYEQDDPWCRYLAAYAEIAVVNVDYALAPTHRFPVPVEQAYDVLSWAAATGQHWDGTRLCVGGQSAGGAIAAGAARLARNLGTPRLRLQVVHYAPLDLVTPGKDKNARASQAMITPWLCEIFNTAYIPDPLTRRDALASPAWGENSRDIAGIAPAVVITCALDRLRDEGVRFAHALRKAGALTLHYDVPDVDHAYNLYDPNSRTITENVYRLLVEQVRRAMDDTTKPHS</sequence>
<dbReference type="InterPro" id="IPR029058">
    <property type="entry name" value="AB_hydrolase_fold"/>
</dbReference>
<evidence type="ECO:0000256" key="1">
    <source>
        <dbReference type="ARBA" id="ARBA00022801"/>
    </source>
</evidence>
<proteinExistence type="predicted"/>
<evidence type="ECO:0000313" key="3">
    <source>
        <dbReference type="EMBL" id="GGN78906.1"/>
    </source>
</evidence>
<dbReference type="PANTHER" id="PTHR48081:SF8">
    <property type="entry name" value="ALPHA_BETA HYDROLASE FOLD-3 DOMAIN-CONTAINING PROTEIN-RELATED"/>
    <property type="match status" value="1"/>
</dbReference>
<protein>
    <submittedName>
        <fullName evidence="3">Carboxylesterase</fullName>
    </submittedName>
</protein>
<dbReference type="EMBL" id="BMNE01000003">
    <property type="protein sequence ID" value="GGN78906.1"/>
    <property type="molecule type" value="Genomic_DNA"/>
</dbReference>
<organism evidence="3 4">
    <name type="scientific">Nocardia rhizosphaerihabitans</name>
    <dbReference type="NCBI Taxonomy" id="1691570"/>
    <lineage>
        <taxon>Bacteria</taxon>
        <taxon>Bacillati</taxon>
        <taxon>Actinomycetota</taxon>
        <taxon>Actinomycetes</taxon>
        <taxon>Mycobacteriales</taxon>
        <taxon>Nocardiaceae</taxon>
        <taxon>Nocardia</taxon>
    </lineage>
</organism>
<dbReference type="PANTHER" id="PTHR48081">
    <property type="entry name" value="AB HYDROLASE SUPERFAMILY PROTEIN C4A8.06C"/>
    <property type="match status" value="1"/>
</dbReference>
<dbReference type="InterPro" id="IPR050300">
    <property type="entry name" value="GDXG_lipolytic_enzyme"/>
</dbReference>